<proteinExistence type="predicted"/>
<feature type="compositionally biased region" description="Low complexity" evidence="1">
    <location>
        <begin position="1"/>
        <end position="22"/>
    </location>
</feature>
<feature type="non-terminal residue" evidence="2">
    <location>
        <position position="1"/>
    </location>
</feature>
<reference evidence="2" key="1">
    <citation type="journal article" date="2004" name="Nature">
        <title>Genome duplication in the teleost fish Tetraodon nigroviridis reveals the early vertebrate proto-karyotype.</title>
        <authorList>
            <person name="Jaillon O."/>
            <person name="Aury J.-M."/>
            <person name="Brunet F."/>
            <person name="Petit J.-L."/>
            <person name="Stange-Thomann N."/>
            <person name="Mauceli E."/>
            <person name="Bouneau L."/>
            <person name="Fischer C."/>
            <person name="Ozouf-Costaz C."/>
            <person name="Bernot A."/>
            <person name="Nicaud S."/>
            <person name="Jaffe D."/>
            <person name="Fisher S."/>
            <person name="Lutfalla G."/>
            <person name="Dossat C."/>
            <person name="Segurens B."/>
            <person name="Dasilva C."/>
            <person name="Salanoubat M."/>
            <person name="Levy M."/>
            <person name="Boudet N."/>
            <person name="Castellano S."/>
            <person name="Anthouard V."/>
            <person name="Jubin C."/>
            <person name="Castelli V."/>
            <person name="Katinka M."/>
            <person name="Vacherie B."/>
            <person name="Biemont C."/>
            <person name="Skalli Z."/>
            <person name="Cattolico L."/>
            <person name="Poulain J."/>
            <person name="De Berardinis V."/>
            <person name="Cruaud C."/>
            <person name="Duprat S."/>
            <person name="Brottier P."/>
            <person name="Coutanceau J.-P."/>
            <person name="Gouzy J."/>
            <person name="Parra G."/>
            <person name="Lardier G."/>
            <person name="Chapple C."/>
            <person name="McKernan K.J."/>
            <person name="McEwan P."/>
            <person name="Bosak S."/>
            <person name="Kellis M."/>
            <person name="Volff J.-N."/>
            <person name="Guigo R."/>
            <person name="Zody M.C."/>
            <person name="Mesirov J."/>
            <person name="Lindblad-Toh K."/>
            <person name="Birren B."/>
            <person name="Nusbaum C."/>
            <person name="Kahn D."/>
            <person name="Robinson-Rechavi M."/>
            <person name="Laudet V."/>
            <person name="Schachter V."/>
            <person name="Quetier F."/>
            <person name="Saurin W."/>
            <person name="Scarpelli C."/>
            <person name="Wincker P."/>
            <person name="Lander E.S."/>
            <person name="Weissenbach J."/>
            <person name="Roest Crollius H."/>
        </authorList>
    </citation>
    <scope>NUCLEOTIDE SEQUENCE [LARGE SCALE GENOMIC DNA]</scope>
</reference>
<feature type="non-terminal residue" evidence="2">
    <location>
        <position position="115"/>
    </location>
</feature>
<gene>
    <name evidence="2" type="ORF">GSTENG00002704001</name>
</gene>
<comment type="caution">
    <text evidence="2">The sequence shown here is derived from an EMBL/GenBank/DDBJ whole genome shotgun (WGS) entry which is preliminary data.</text>
</comment>
<organism evidence="2">
    <name type="scientific">Tetraodon nigroviridis</name>
    <name type="common">Spotted green pufferfish</name>
    <name type="synonym">Chelonodon nigroviridis</name>
    <dbReference type="NCBI Taxonomy" id="99883"/>
    <lineage>
        <taxon>Eukaryota</taxon>
        <taxon>Metazoa</taxon>
        <taxon>Chordata</taxon>
        <taxon>Craniata</taxon>
        <taxon>Vertebrata</taxon>
        <taxon>Euteleostomi</taxon>
        <taxon>Actinopterygii</taxon>
        <taxon>Neopterygii</taxon>
        <taxon>Teleostei</taxon>
        <taxon>Neoteleostei</taxon>
        <taxon>Acanthomorphata</taxon>
        <taxon>Eupercaria</taxon>
        <taxon>Tetraodontiformes</taxon>
        <taxon>Tetradontoidea</taxon>
        <taxon>Tetraodontidae</taxon>
        <taxon>Tetraodon</taxon>
    </lineage>
</organism>
<dbReference type="AlphaFoldDB" id="Q4TDN3"/>
<evidence type="ECO:0000256" key="1">
    <source>
        <dbReference type="SAM" id="MobiDB-lite"/>
    </source>
</evidence>
<accession>Q4TDN3</accession>
<dbReference type="EMBL" id="CAAE01006147">
    <property type="protein sequence ID" value="CAF88999.1"/>
    <property type="molecule type" value="Genomic_DNA"/>
</dbReference>
<dbReference type="KEGG" id="tng:GSTEN00002704G001"/>
<evidence type="ECO:0000313" key="2">
    <source>
        <dbReference type="EMBL" id="CAF88999.1"/>
    </source>
</evidence>
<sequence length="115" mass="11765">SRRSAAAPGHPGPPQHIGQSPGNHRHLVRANVCGGSHDVPQPPHGNVRVHADAGRRGAGGAQRLLPGQPRHAGVTRPGAGHRCCPSGVLHSTSRNGPDPRLSGAATPSTARSAFY</sequence>
<feature type="compositionally biased region" description="Polar residues" evidence="1">
    <location>
        <begin position="105"/>
        <end position="115"/>
    </location>
</feature>
<feature type="region of interest" description="Disordered" evidence="1">
    <location>
        <begin position="1"/>
        <end position="115"/>
    </location>
</feature>
<reference evidence="2" key="2">
    <citation type="submission" date="2004-02" db="EMBL/GenBank/DDBJ databases">
        <authorList>
            <consortium name="Genoscope"/>
            <consortium name="Whitehead Institute Centre for Genome Research"/>
        </authorList>
    </citation>
    <scope>NUCLEOTIDE SEQUENCE</scope>
</reference>
<protein>
    <submittedName>
        <fullName evidence="2">(spotted green pufferfish) hypothetical protein</fullName>
    </submittedName>
</protein>
<name>Q4TDN3_TETNG</name>